<gene>
    <name evidence="2" type="ORF">F6S87_07065</name>
</gene>
<reference evidence="2 3" key="1">
    <citation type="submission" date="2019-09" db="EMBL/GenBank/DDBJ databases">
        <title>Phylogenetic characterization of a novel taxon of the genus Bifidobacterium: Bifidobacterium choloepi sp. nov.</title>
        <authorList>
            <person name="Modesto M."/>
            <person name="Satti M."/>
        </authorList>
    </citation>
    <scope>NUCLEOTIDE SEQUENCE [LARGE SCALE GENOMIC DNA]</scope>
    <source>
        <strain evidence="2 3">BRDM6</strain>
    </source>
</reference>
<dbReference type="Pfam" id="PF14393">
    <property type="entry name" value="DUF4422"/>
    <property type="match status" value="1"/>
</dbReference>
<name>A0A6I5NGD5_9BIFI</name>
<dbReference type="AlphaFoldDB" id="A0A6I5NGD5"/>
<keyword evidence="3" id="KW-1185">Reference proteome</keyword>
<proteinExistence type="predicted"/>
<sequence>MTQAPQETTMFIVAHRDIIVQPQEGYFPILAGASKNNAKILLKDNVGTNISDKNKEYCELTAQYWVWKNYNIKNHNIGFVHYRRFFYTSTTKKSIVSIRQLSRDLQTYDAVLPEPWILRQSVQEQFCEYHYAEDLALTKRIIDQLYPEFVPSFEKVMKGHALCCYNMFVLPSCLFSEYMQWLFDILSHVEAEVDVEKYSDYNRRLFGFLSERLLNVWVDAKKLKCKYYPVYKNDDTWWAEAIKRKVKEILIEHRI</sequence>
<dbReference type="EMBL" id="VYSG01000003">
    <property type="protein sequence ID" value="NEG70354.1"/>
    <property type="molecule type" value="Genomic_DNA"/>
</dbReference>
<dbReference type="Proteomes" id="UP000469292">
    <property type="component" value="Unassembled WGS sequence"/>
</dbReference>
<evidence type="ECO:0000313" key="2">
    <source>
        <dbReference type="EMBL" id="NEG70354.1"/>
    </source>
</evidence>
<evidence type="ECO:0000259" key="1">
    <source>
        <dbReference type="Pfam" id="PF14393"/>
    </source>
</evidence>
<feature type="domain" description="DUF4422" evidence="1">
    <location>
        <begin position="10"/>
        <end position="221"/>
    </location>
</feature>
<organism evidence="2 3">
    <name type="scientific">Bifidobacterium choloepi</name>
    <dbReference type="NCBI Taxonomy" id="2614131"/>
    <lineage>
        <taxon>Bacteria</taxon>
        <taxon>Bacillati</taxon>
        <taxon>Actinomycetota</taxon>
        <taxon>Actinomycetes</taxon>
        <taxon>Bifidobacteriales</taxon>
        <taxon>Bifidobacteriaceae</taxon>
        <taxon>Bifidobacterium</taxon>
    </lineage>
</organism>
<dbReference type="RefSeq" id="WP_163227952.1">
    <property type="nucleotide sequence ID" value="NZ_VYSG01000003.1"/>
</dbReference>
<comment type="caution">
    <text evidence="2">The sequence shown here is derived from an EMBL/GenBank/DDBJ whole genome shotgun (WGS) entry which is preliminary data.</text>
</comment>
<dbReference type="InterPro" id="IPR025536">
    <property type="entry name" value="DUF4422"/>
</dbReference>
<protein>
    <submittedName>
        <fullName evidence="2">DUF4422 domain-containing protein</fullName>
    </submittedName>
</protein>
<evidence type="ECO:0000313" key="3">
    <source>
        <dbReference type="Proteomes" id="UP000469292"/>
    </source>
</evidence>
<accession>A0A6I5NGD5</accession>